<dbReference type="SUPFAM" id="SSF52467">
    <property type="entry name" value="DHS-like NAD/FAD-binding domain"/>
    <property type="match status" value="1"/>
</dbReference>
<dbReference type="AlphaFoldDB" id="A0AAD1RQI0"/>
<dbReference type="PROSITE" id="PS50305">
    <property type="entry name" value="SIRTUIN"/>
    <property type="match status" value="1"/>
</dbReference>
<evidence type="ECO:0000313" key="7">
    <source>
        <dbReference type="Proteomes" id="UP001295444"/>
    </source>
</evidence>
<keyword evidence="1" id="KW-0808">Transferase</keyword>
<dbReference type="Pfam" id="PF02146">
    <property type="entry name" value="SIR2"/>
    <property type="match status" value="1"/>
</dbReference>
<name>A0AAD1RQI0_PELCU</name>
<evidence type="ECO:0000256" key="3">
    <source>
        <dbReference type="PROSITE-ProRule" id="PRU00236"/>
    </source>
</evidence>
<keyword evidence="7" id="KW-1185">Reference proteome</keyword>
<dbReference type="InterPro" id="IPR003000">
    <property type="entry name" value="Sirtuin"/>
</dbReference>
<dbReference type="GO" id="GO:0005634">
    <property type="term" value="C:nucleus"/>
    <property type="evidence" value="ECO:0007669"/>
    <property type="project" value="TreeGrafter"/>
</dbReference>
<dbReference type="PANTHER" id="PTHR11085">
    <property type="entry name" value="NAD-DEPENDENT PROTEIN DEACYLASE SIRTUIN-5, MITOCHONDRIAL-RELATED"/>
    <property type="match status" value="1"/>
</dbReference>
<comment type="caution">
    <text evidence="3">Lacks conserved residue(s) required for the propagation of feature annotation.</text>
</comment>
<protein>
    <submittedName>
        <fullName evidence="6">NAD-dependent deacetylase sirtuin-3, mitochondrial isoform X3</fullName>
    </submittedName>
</protein>
<proteinExistence type="predicted"/>
<evidence type="ECO:0000256" key="1">
    <source>
        <dbReference type="ARBA" id="ARBA00022679"/>
    </source>
</evidence>
<evidence type="ECO:0000259" key="5">
    <source>
        <dbReference type="PROSITE" id="PS50305"/>
    </source>
</evidence>
<dbReference type="GO" id="GO:0070403">
    <property type="term" value="F:NAD+ binding"/>
    <property type="evidence" value="ECO:0007669"/>
    <property type="project" value="InterPro"/>
</dbReference>
<feature type="domain" description="Deacetylase sirtuin-type" evidence="5">
    <location>
        <begin position="284"/>
        <end position="417"/>
    </location>
</feature>
<dbReference type="Gene3D" id="3.30.1600.10">
    <property type="entry name" value="SIR2/SIRT2 'Small Domain"/>
    <property type="match status" value="1"/>
</dbReference>
<sequence>MASYGLAGLTPPFSCATSFPPHCPICSHWGTRRTALKSDKGELCGTLTIYGTGASWSLTEIRDLSHLSPKGITLRPSRTGVSSRLSCVVVGRDTESQDRCYTASDLWGIEFSQPLSSSTAGPGCPVACPSGLWPHEFRTSSILYMDGQTVQGPSQDGLLGNVVLNQFMGQNQKEIVSHIQPVLILNVEPVSSTNPALKTATECVGGHTTGIQTLAKHSASNTSRLKPELTKRFIPKKKTELLAKNNELSVNDKQDQRKSEKIEKSKHSTVKLTKKVPEEKLNQSTIKYRDMSDIADLILKNRCRKIIVITGAGISTPSGIPDFRTPGSGLYDNLKKYNIPYPEAIFEIDYFSYNPRPFFALAKELYPGKYKPNIVHYFVKLLYDKGLLLRCYTQNIDGLERHATGMHDYRYMRSTSV</sequence>
<accession>A0AAD1RQI0</accession>
<gene>
    <name evidence="6" type="ORF">PECUL_23A032310</name>
</gene>
<evidence type="ECO:0000313" key="6">
    <source>
        <dbReference type="EMBL" id="CAH2276262.1"/>
    </source>
</evidence>
<dbReference type="Gene3D" id="3.40.50.1220">
    <property type="entry name" value="TPP-binding domain"/>
    <property type="match status" value="1"/>
</dbReference>
<evidence type="ECO:0000256" key="2">
    <source>
        <dbReference type="ARBA" id="ARBA00023027"/>
    </source>
</evidence>
<dbReference type="Proteomes" id="UP001295444">
    <property type="component" value="Chromosome 03"/>
</dbReference>
<feature type="region of interest" description="Disordered" evidence="4">
    <location>
        <begin position="247"/>
        <end position="266"/>
    </location>
</feature>
<dbReference type="EMBL" id="OW240914">
    <property type="protein sequence ID" value="CAH2276262.1"/>
    <property type="molecule type" value="Genomic_DNA"/>
</dbReference>
<dbReference type="GO" id="GO:0017136">
    <property type="term" value="F:histone deacetylase activity, NAD-dependent"/>
    <property type="evidence" value="ECO:0007669"/>
    <property type="project" value="TreeGrafter"/>
</dbReference>
<reference evidence="6" key="1">
    <citation type="submission" date="2022-03" db="EMBL/GenBank/DDBJ databases">
        <authorList>
            <person name="Alioto T."/>
            <person name="Alioto T."/>
            <person name="Gomez Garrido J."/>
        </authorList>
    </citation>
    <scope>NUCLEOTIDE SEQUENCE</scope>
</reference>
<feature type="compositionally biased region" description="Basic and acidic residues" evidence="4">
    <location>
        <begin position="250"/>
        <end position="266"/>
    </location>
</feature>
<dbReference type="InterPro" id="IPR029035">
    <property type="entry name" value="DHS-like_NAD/FAD-binding_dom"/>
</dbReference>
<dbReference type="PANTHER" id="PTHR11085:SF2">
    <property type="entry name" value="NOVEL PROTEIN SIMILAR TO VERTEBRATE SIRTUIN (SILENT MATING TYPE INFORMATION REGULATION 2 HOMOLOG) 2 (S. CEREVISIAE) (SIRT2)"/>
    <property type="match status" value="1"/>
</dbReference>
<organism evidence="6 7">
    <name type="scientific">Pelobates cultripes</name>
    <name type="common">Western spadefoot toad</name>
    <dbReference type="NCBI Taxonomy" id="61616"/>
    <lineage>
        <taxon>Eukaryota</taxon>
        <taxon>Metazoa</taxon>
        <taxon>Chordata</taxon>
        <taxon>Craniata</taxon>
        <taxon>Vertebrata</taxon>
        <taxon>Euteleostomi</taxon>
        <taxon>Amphibia</taxon>
        <taxon>Batrachia</taxon>
        <taxon>Anura</taxon>
        <taxon>Pelobatoidea</taxon>
        <taxon>Pelobatidae</taxon>
        <taxon>Pelobates</taxon>
    </lineage>
</organism>
<keyword evidence="2" id="KW-0520">NAD</keyword>
<dbReference type="InterPro" id="IPR026590">
    <property type="entry name" value="Ssirtuin_cat_dom"/>
</dbReference>
<dbReference type="InterPro" id="IPR026591">
    <property type="entry name" value="Sirtuin_cat_small_dom_sf"/>
</dbReference>
<dbReference type="InterPro" id="IPR050134">
    <property type="entry name" value="NAD-dep_sirtuin_deacylases"/>
</dbReference>
<evidence type="ECO:0000256" key="4">
    <source>
        <dbReference type="SAM" id="MobiDB-lite"/>
    </source>
</evidence>